<keyword evidence="9" id="KW-0413">Isomerase</keyword>
<reference evidence="13" key="1">
    <citation type="submission" date="2023-03" db="EMBL/GenBank/DDBJ databases">
        <authorList>
            <person name="Steffen K."/>
            <person name="Cardenas P."/>
        </authorList>
    </citation>
    <scope>NUCLEOTIDE SEQUENCE</scope>
</reference>
<organism evidence="13 14">
    <name type="scientific">Geodia barretti</name>
    <name type="common">Barrett's horny sponge</name>
    <dbReference type="NCBI Taxonomy" id="519541"/>
    <lineage>
        <taxon>Eukaryota</taxon>
        <taxon>Metazoa</taxon>
        <taxon>Porifera</taxon>
        <taxon>Demospongiae</taxon>
        <taxon>Heteroscleromorpha</taxon>
        <taxon>Tetractinellida</taxon>
        <taxon>Astrophorina</taxon>
        <taxon>Geodiidae</taxon>
        <taxon>Geodia</taxon>
    </lineage>
</organism>
<keyword evidence="5 11" id="KW-0378">Hydrolase</keyword>
<keyword evidence="6 11" id="KW-0347">Helicase</keyword>
<comment type="function">
    <text evidence="11">The main replicative DNA helicase, it participates in initiation and elongation during chromosome replication. Travels ahead of the DNA replisome, separating dsDNA into templates for DNA synthesis. A processive ATP-dependent 5'-3' DNA helicase it has DNA-dependent ATPase activity.</text>
</comment>
<keyword evidence="2 11" id="KW-0639">Primosome</keyword>
<dbReference type="InterPro" id="IPR007693">
    <property type="entry name" value="DNA_helicase_DnaB-like_N"/>
</dbReference>
<dbReference type="FunFam" id="1.10.860.10:FF:000001">
    <property type="entry name" value="Replicative DNA helicase"/>
    <property type="match status" value="1"/>
</dbReference>
<evidence type="ECO:0000313" key="13">
    <source>
        <dbReference type="EMBL" id="CAI8026189.1"/>
    </source>
</evidence>
<dbReference type="SUPFAM" id="SSF48024">
    <property type="entry name" value="N-terminal domain of DnaB helicase"/>
    <property type="match status" value="1"/>
</dbReference>
<dbReference type="GO" id="GO:0005829">
    <property type="term" value="C:cytosol"/>
    <property type="evidence" value="ECO:0007669"/>
    <property type="project" value="TreeGrafter"/>
</dbReference>
<evidence type="ECO:0000256" key="10">
    <source>
        <dbReference type="ARBA" id="ARBA00048954"/>
    </source>
</evidence>
<gene>
    <name evidence="13" type="ORF">GBAR_LOCUS15077</name>
</gene>
<accession>A0AA35SAL0</accession>
<evidence type="ECO:0000256" key="6">
    <source>
        <dbReference type="ARBA" id="ARBA00022806"/>
    </source>
</evidence>
<keyword evidence="4 11" id="KW-0547">Nucleotide-binding</keyword>
<dbReference type="InterPro" id="IPR007694">
    <property type="entry name" value="DNA_helicase_DnaB-like_C"/>
</dbReference>
<dbReference type="GO" id="GO:0006269">
    <property type="term" value="P:DNA replication, synthesis of primer"/>
    <property type="evidence" value="ECO:0007669"/>
    <property type="project" value="UniProtKB-UniRule"/>
</dbReference>
<evidence type="ECO:0000256" key="9">
    <source>
        <dbReference type="ARBA" id="ARBA00023235"/>
    </source>
</evidence>
<keyword evidence="8 11" id="KW-0238">DNA-binding</keyword>
<sequence>MYAEQLLPHDIAAEEAVIGSLLIDSDSFLDISHLIRPDDFYRDRNRLCFGACAELFRRGEAIDQVTVARELHRSDQLENAGGMAYLSHLVSTTPTSTHAEHYAQVVYNTSTMRRLIDAASNISAIGYRDSYDVENTLRQAEDVLFSVRTQRSERGFIPLRQIYDQFLEDRASIVDPIDDTAPVLTGYNDLDELLGGMQRSDLLILGARPGLGKSALAVNVSINAARQGSSVGIFSLEMSREQLALRILSGDAEVDAHRVRLGLYTEAEEQRIIDSIGNLSELPVFIDDTPFQGISEMRSKTRRLSLGPDGLDLLIVDYLQLIQGQAHARGGENRVQEISEISRSLKGMARDLRIPIITCSQLSRVVEGRPGHRPLLSDLRDSGSIEQDADIVMFIYREDVYYTEAYPRNIAEIIVAKHRHGPTGGVKLRFRNNLVRFDALGRDEDF</sequence>
<dbReference type="CDD" id="cd00984">
    <property type="entry name" value="DnaB_C"/>
    <property type="match status" value="1"/>
</dbReference>
<evidence type="ECO:0000256" key="8">
    <source>
        <dbReference type="ARBA" id="ARBA00023125"/>
    </source>
</evidence>
<evidence type="ECO:0000256" key="11">
    <source>
        <dbReference type="RuleBase" id="RU362085"/>
    </source>
</evidence>
<dbReference type="InterPro" id="IPR027417">
    <property type="entry name" value="P-loop_NTPase"/>
</dbReference>
<evidence type="ECO:0000259" key="12">
    <source>
        <dbReference type="PROSITE" id="PS51199"/>
    </source>
</evidence>
<dbReference type="GO" id="GO:0003677">
    <property type="term" value="F:DNA binding"/>
    <property type="evidence" value="ECO:0007669"/>
    <property type="project" value="UniProtKB-UniRule"/>
</dbReference>
<dbReference type="GO" id="GO:0043139">
    <property type="term" value="F:5'-3' DNA helicase activity"/>
    <property type="evidence" value="ECO:0007669"/>
    <property type="project" value="UniProtKB-EC"/>
</dbReference>
<dbReference type="EC" id="5.6.2.3" evidence="11"/>
<evidence type="ECO:0000313" key="14">
    <source>
        <dbReference type="Proteomes" id="UP001174909"/>
    </source>
</evidence>
<dbReference type="Gene3D" id="3.40.50.300">
    <property type="entry name" value="P-loop containing nucleotide triphosphate hydrolases"/>
    <property type="match status" value="1"/>
</dbReference>
<comment type="caution">
    <text evidence="13">The sequence shown here is derived from an EMBL/GenBank/DDBJ whole genome shotgun (WGS) entry which is preliminary data.</text>
</comment>
<evidence type="ECO:0000256" key="2">
    <source>
        <dbReference type="ARBA" id="ARBA00022515"/>
    </source>
</evidence>
<evidence type="ECO:0000256" key="5">
    <source>
        <dbReference type="ARBA" id="ARBA00022801"/>
    </source>
</evidence>
<evidence type="ECO:0000256" key="7">
    <source>
        <dbReference type="ARBA" id="ARBA00022840"/>
    </source>
</evidence>
<dbReference type="SUPFAM" id="SSF52540">
    <property type="entry name" value="P-loop containing nucleoside triphosphate hydrolases"/>
    <property type="match status" value="1"/>
</dbReference>
<comment type="similarity">
    <text evidence="1 11">Belongs to the helicase family. DnaB subfamily.</text>
</comment>
<keyword evidence="14" id="KW-1185">Reference proteome</keyword>
<proteinExistence type="inferred from homology"/>
<dbReference type="EMBL" id="CASHTH010002204">
    <property type="protein sequence ID" value="CAI8026189.1"/>
    <property type="molecule type" value="Genomic_DNA"/>
</dbReference>
<evidence type="ECO:0000256" key="4">
    <source>
        <dbReference type="ARBA" id="ARBA00022741"/>
    </source>
</evidence>
<dbReference type="InterPro" id="IPR016136">
    <property type="entry name" value="DNA_helicase_N/primase_C"/>
</dbReference>
<dbReference type="Pfam" id="PF00772">
    <property type="entry name" value="DnaB"/>
    <property type="match status" value="1"/>
</dbReference>
<dbReference type="InterPro" id="IPR007692">
    <property type="entry name" value="DNA_helicase_DnaB"/>
</dbReference>
<dbReference type="PANTHER" id="PTHR30153:SF2">
    <property type="entry name" value="REPLICATIVE DNA HELICASE"/>
    <property type="match status" value="1"/>
</dbReference>
<keyword evidence="7 11" id="KW-0067">ATP-binding</keyword>
<name>A0AA35SAL0_GEOBA</name>
<feature type="domain" description="SF4 helicase" evidence="12">
    <location>
        <begin position="176"/>
        <end position="444"/>
    </location>
</feature>
<evidence type="ECO:0000256" key="3">
    <source>
        <dbReference type="ARBA" id="ARBA00022705"/>
    </source>
</evidence>
<evidence type="ECO:0000256" key="1">
    <source>
        <dbReference type="ARBA" id="ARBA00008428"/>
    </source>
</evidence>
<dbReference type="Gene3D" id="1.10.860.10">
    <property type="entry name" value="DNAb Helicase, Chain A"/>
    <property type="match status" value="1"/>
</dbReference>
<dbReference type="Proteomes" id="UP001174909">
    <property type="component" value="Unassembled WGS sequence"/>
</dbReference>
<keyword evidence="3 11" id="KW-0235">DNA replication</keyword>
<dbReference type="Pfam" id="PF03796">
    <property type="entry name" value="DnaB_C"/>
    <property type="match status" value="1"/>
</dbReference>
<dbReference type="PROSITE" id="PS51199">
    <property type="entry name" value="SF4_HELICASE"/>
    <property type="match status" value="1"/>
</dbReference>
<dbReference type="NCBIfam" id="TIGR00665">
    <property type="entry name" value="DnaB"/>
    <property type="match status" value="1"/>
</dbReference>
<protein>
    <recommendedName>
        <fullName evidence="11">Replicative DNA helicase</fullName>
        <ecNumber evidence="11">5.6.2.3</ecNumber>
    </recommendedName>
</protein>
<dbReference type="PANTHER" id="PTHR30153">
    <property type="entry name" value="REPLICATIVE DNA HELICASE DNAB"/>
    <property type="match status" value="1"/>
</dbReference>
<comment type="catalytic activity">
    <reaction evidence="10 11">
        <text>ATP + H2O = ADP + phosphate + H(+)</text>
        <dbReference type="Rhea" id="RHEA:13065"/>
        <dbReference type="ChEBI" id="CHEBI:15377"/>
        <dbReference type="ChEBI" id="CHEBI:15378"/>
        <dbReference type="ChEBI" id="CHEBI:30616"/>
        <dbReference type="ChEBI" id="CHEBI:43474"/>
        <dbReference type="ChEBI" id="CHEBI:456216"/>
        <dbReference type="EC" id="5.6.2.3"/>
    </reaction>
</comment>
<dbReference type="AlphaFoldDB" id="A0AA35SAL0"/>
<dbReference type="InterPro" id="IPR036185">
    <property type="entry name" value="DNA_heli_DnaB-like_N_sf"/>
</dbReference>
<dbReference type="GO" id="GO:0016787">
    <property type="term" value="F:hydrolase activity"/>
    <property type="evidence" value="ECO:0007669"/>
    <property type="project" value="UniProtKB-KW"/>
</dbReference>
<dbReference type="GO" id="GO:0005524">
    <property type="term" value="F:ATP binding"/>
    <property type="evidence" value="ECO:0007669"/>
    <property type="project" value="UniProtKB-UniRule"/>
</dbReference>